<dbReference type="PANTHER" id="PTHR30126:SF39">
    <property type="entry name" value="HTH-TYPE TRANSCRIPTIONAL REGULATOR CYSL"/>
    <property type="match status" value="1"/>
</dbReference>
<dbReference type="AlphaFoldDB" id="A0A7Z2GQU8"/>
<gene>
    <name evidence="6" type="ORF">FAZ98_30840</name>
</gene>
<reference evidence="6 7" key="1">
    <citation type="submission" date="2019-12" db="EMBL/GenBank/DDBJ databases">
        <title>Paraburkholderia acidiphila 7Q-K02 sp. nov and Paraburkholderia acidisoli DHF22 sp. nov., two strains isolated from forest soil.</title>
        <authorList>
            <person name="Gao Z."/>
            <person name="Qiu L."/>
        </authorList>
    </citation>
    <scope>NUCLEOTIDE SEQUENCE [LARGE SCALE GENOMIC DNA]</scope>
    <source>
        <strain evidence="6 7">DHF22</strain>
    </source>
</reference>
<comment type="similarity">
    <text evidence="1">Belongs to the LysR transcriptional regulatory family.</text>
</comment>
<evidence type="ECO:0000313" key="7">
    <source>
        <dbReference type="Proteomes" id="UP000433577"/>
    </source>
</evidence>
<accession>A0A7Z2GQU8</accession>
<dbReference type="InterPro" id="IPR005119">
    <property type="entry name" value="LysR_subst-bd"/>
</dbReference>
<dbReference type="GO" id="GO:0000976">
    <property type="term" value="F:transcription cis-regulatory region binding"/>
    <property type="evidence" value="ECO:0007669"/>
    <property type="project" value="TreeGrafter"/>
</dbReference>
<keyword evidence="3" id="KW-0238">DNA-binding</keyword>
<dbReference type="PANTHER" id="PTHR30126">
    <property type="entry name" value="HTH-TYPE TRANSCRIPTIONAL REGULATOR"/>
    <property type="match status" value="1"/>
</dbReference>
<feature type="domain" description="HTH lysR-type" evidence="5">
    <location>
        <begin position="28"/>
        <end position="86"/>
    </location>
</feature>
<dbReference type="GO" id="GO:0003700">
    <property type="term" value="F:DNA-binding transcription factor activity"/>
    <property type="evidence" value="ECO:0007669"/>
    <property type="project" value="InterPro"/>
</dbReference>
<dbReference type="KEGG" id="pacs:FAZ98_30840"/>
<evidence type="ECO:0000256" key="4">
    <source>
        <dbReference type="ARBA" id="ARBA00023163"/>
    </source>
</evidence>
<evidence type="ECO:0000256" key="1">
    <source>
        <dbReference type="ARBA" id="ARBA00009437"/>
    </source>
</evidence>
<protein>
    <submittedName>
        <fullName evidence="6">LysR family transcriptional regulator</fullName>
    </submittedName>
</protein>
<evidence type="ECO:0000256" key="2">
    <source>
        <dbReference type="ARBA" id="ARBA00023015"/>
    </source>
</evidence>
<dbReference type="Pfam" id="PF03466">
    <property type="entry name" value="LysR_substrate"/>
    <property type="match status" value="1"/>
</dbReference>
<dbReference type="Pfam" id="PF00126">
    <property type="entry name" value="HTH_1"/>
    <property type="match status" value="1"/>
</dbReference>
<keyword evidence="4" id="KW-0804">Transcription</keyword>
<proteinExistence type="inferred from homology"/>
<dbReference type="Gene3D" id="1.10.10.10">
    <property type="entry name" value="Winged helix-like DNA-binding domain superfamily/Winged helix DNA-binding domain"/>
    <property type="match status" value="1"/>
</dbReference>
<evidence type="ECO:0000313" key="6">
    <source>
        <dbReference type="EMBL" id="QGZ66207.1"/>
    </source>
</evidence>
<dbReference type="SUPFAM" id="SSF46785">
    <property type="entry name" value="Winged helix' DNA-binding domain"/>
    <property type="match status" value="1"/>
</dbReference>
<evidence type="ECO:0000259" key="5">
    <source>
        <dbReference type="PROSITE" id="PS50931"/>
    </source>
</evidence>
<sequence>MTWRRDLAESARSVDSTQRGGTPVMLPVTFRGLEVFVAVVESGGFGAAAATLGISQPSVSVHVRDLETKLGNRLFERRPGAAPQLTEAGHAYYAYALETLERATAVSSDIRKSKRKLRFAAQRFVADQLLAKPLSEFAARFPQIELIARSGTFEEVHASCRSGHADLGFMLSDGEVPGLATEPLGRYRLAIIASPNHPLARASDIPVQELANHAFVVAHSASYFGRTIAAMLAAAGLSRVEVALQAQDMNMVRGMVVAGVGIACSLRRAVQNDIAEGKLVELDVAMEPMHLWMHYFRSANTDLTEIRELVALIRQHEKQKV</sequence>
<dbReference type="EMBL" id="CP046916">
    <property type="protein sequence ID" value="QGZ66207.1"/>
    <property type="molecule type" value="Genomic_DNA"/>
</dbReference>
<dbReference type="PROSITE" id="PS50931">
    <property type="entry name" value="HTH_LYSR"/>
    <property type="match status" value="1"/>
</dbReference>
<keyword evidence="2" id="KW-0805">Transcription regulation</keyword>
<dbReference type="Gene3D" id="3.40.190.10">
    <property type="entry name" value="Periplasmic binding protein-like II"/>
    <property type="match status" value="2"/>
</dbReference>
<dbReference type="CDD" id="cd05466">
    <property type="entry name" value="PBP2_LTTR_substrate"/>
    <property type="match status" value="1"/>
</dbReference>
<dbReference type="PRINTS" id="PR00039">
    <property type="entry name" value="HTHLYSR"/>
</dbReference>
<dbReference type="InterPro" id="IPR000847">
    <property type="entry name" value="LysR_HTH_N"/>
</dbReference>
<organism evidence="6 7">
    <name type="scientific">Paraburkholderia acidisoli</name>
    <dbReference type="NCBI Taxonomy" id="2571748"/>
    <lineage>
        <taxon>Bacteria</taxon>
        <taxon>Pseudomonadati</taxon>
        <taxon>Pseudomonadota</taxon>
        <taxon>Betaproteobacteria</taxon>
        <taxon>Burkholderiales</taxon>
        <taxon>Burkholderiaceae</taxon>
        <taxon>Paraburkholderia</taxon>
    </lineage>
</organism>
<name>A0A7Z2GQU8_9BURK</name>
<dbReference type="InterPro" id="IPR036390">
    <property type="entry name" value="WH_DNA-bd_sf"/>
</dbReference>
<dbReference type="SUPFAM" id="SSF53850">
    <property type="entry name" value="Periplasmic binding protein-like II"/>
    <property type="match status" value="1"/>
</dbReference>
<dbReference type="FunFam" id="1.10.10.10:FF:000001">
    <property type="entry name" value="LysR family transcriptional regulator"/>
    <property type="match status" value="1"/>
</dbReference>
<dbReference type="InterPro" id="IPR036388">
    <property type="entry name" value="WH-like_DNA-bd_sf"/>
</dbReference>
<keyword evidence="7" id="KW-1185">Reference proteome</keyword>
<dbReference type="Proteomes" id="UP000433577">
    <property type="component" value="Chromosome 4"/>
</dbReference>
<evidence type="ECO:0000256" key="3">
    <source>
        <dbReference type="ARBA" id="ARBA00023125"/>
    </source>
</evidence>